<name>A0ABQ0DNY6_9EUKA</name>
<reference evidence="1 2" key="1">
    <citation type="journal article" date="2019" name="PLoS Negl. Trop. Dis.">
        <title>Whole genome sequencing of Entamoeba nuttalli reveals mammalian host-related molecular signatures and a novel octapeptide-repeat surface protein.</title>
        <authorList>
            <person name="Tanaka M."/>
            <person name="Makiuchi T."/>
            <person name="Komiyama T."/>
            <person name="Shiina T."/>
            <person name="Osaki K."/>
            <person name="Tachibana H."/>
        </authorList>
    </citation>
    <scope>NUCLEOTIDE SEQUENCE [LARGE SCALE GENOMIC DNA]</scope>
    <source>
        <strain evidence="1 2">P19-061405</strain>
    </source>
</reference>
<comment type="caution">
    <text evidence="1">The sequence shown here is derived from an EMBL/GenBank/DDBJ whole genome shotgun (WGS) entry which is preliminary data.</text>
</comment>
<accession>A0ABQ0DNY6</accession>
<sequence>MSTSHWFSFLNKREDILKEEEVINPFVYDEKLGKWIKNTKTQYSNSCPPEFDTQMPPSLPLNFHYHKMVPNVRRDRYIDPFTYQIHHCTPPLVFPN</sequence>
<protein>
    <submittedName>
        <fullName evidence="1">Uncharacterized protein</fullName>
    </submittedName>
</protein>
<keyword evidence="2" id="KW-1185">Reference proteome</keyword>
<dbReference type="EMBL" id="BAAFRS010000207">
    <property type="protein sequence ID" value="GAB1224570.1"/>
    <property type="molecule type" value="Genomic_DNA"/>
</dbReference>
<gene>
    <name evidence="1" type="ORF">ENUP19_0207G0008</name>
</gene>
<organism evidence="1 2">
    <name type="scientific">Entamoeba nuttalli</name>
    <dbReference type="NCBI Taxonomy" id="412467"/>
    <lineage>
        <taxon>Eukaryota</taxon>
        <taxon>Amoebozoa</taxon>
        <taxon>Evosea</taxon>
        <taxon>Archamoebae</taxon>
        <taxon>Mastigamoebida</taxon>
        <taxon>Entamoebidae</taxon>
        <taxon>Entamoeba</taxon>
    </lineage>
</organism>
<proteinExistence type="predicted"/>
<evidence type="ECO:0000313" key="1">
    <source>
        <dbReference type="EMBL" id="GAB1224570.1"/>
    </source>
</evidence>
<dbReference type="Proteomes" id="UP001628156">
    <property type="component" value="Unassembled WGS sequence"/>
</dbReference>
<evidence type="ECO:0000313" key="2">
    <source>
        <dbReference type="Proteomes" id="UP001628156"/>
    </source>
</evidence>